<dbReference type="SUPFAM" id="SSF47113">
    <property type="entry name" value="Histone-fold"/>
    <property type="match status" value="1"/>
</dbReference>
<dbReference type="GO" id="GO:0003677">
    <property type="term" value="F:DNA binding"/>
    <property type="evidence" value="ECO:0007669"/>
    <property type="project" value="InterPro"/>
</dbReference>
<dbReference type="InterPro" id="IPR009072">
    <property type="entry name" value="Histone-fold"/>
</dbReference>
<comment type="similarity">
    <text evidence="1">Belongs to the histone H2B family.</text>
</comment>
<dbReference type="SMART" id="SM00427">
    <property type="entry name" value="H2B"/>
    <property type="match status" value="1"/>
</dbReference>
<dbReference type="Pfam" id="PF00125">
    <property type="entry name" value="Histone"/>
    <property type="match status" value="1"/>
</dbReference>
<dbReference type="CDD" id="cd22910">
    <property type="entry name" value="HFD_H2B"/>
    <property type="match status" value="1"/>
</dbReference>
<organism evidence="3">
    <name type="scientific">Mesocestoides corti</name>
    <name type="common">Flatworm</name>
    <dbReference type="NCBI Taxonomy" id="53468"/>
    <lineage>
        <taxon>Eukaryota</taxon>
        <taxon>Metazoa</taxon>
        <taxon>Spiralia</taxon>
        <taxon>Lophotrochozoa</taxon>
        <taxon>Platyhelminthes</taxon>
        <taxon>Cestoda</taxon>
        <taxon>Eucestoda</taxon>
        <taxon>Cyclophyllidea</taxon>
        <taxon>Mesocestoididae</taxon>
        <taxon>Mesocestoides</taxon>
    </lineage>
</organism>
<dbReference type="GO" id="GO:0000786">
    <property type="term" value="C:nucleosome"/>
    <property type="evidence" value="ECO:0007669"/>
    <property type="project" value="InterPro"/>
</dbReference>
<dbReference type="AlphaFoldDB" id="A0A5K3G7U1"/>
<sequence length="129" mass="14612">CPIECELGVICYSWFLLRFEAALKAWHGFAGASRAKTRRWKSCVTYIYKVLRQVHPDTGILWKAAAMSIMNSFVSHIFEWIAAECRSRLAHYYNKKSTMTSGEVQTSELAKHAVSAEGTKAVNNFTDSK</sequence>
<dbReference type="Gene3D" id="1.10.20.10">
    <property type="entry name" value="Histone, subunit A"/>
    <property type="match status" value="1"/>
</dbReference>
<dbReference type="PRINTS" id="PR00621">
    <property type="entry name" value="HISTONEH2B"/>
</dbReference>
<dbReference type="PANTHER" id="PTHR23428">
    <property type="entry name" value="HISTONE H2B"/>
    <property type="match status" value="1"/>
</dbReference>
<dbReference type="WBParaSite" id="MCU_014656-RA">
    <property type="protein sequence ID" value="MCU_014656-RA"/>
    <property type="gene ID" value="MCU_014656"/>
</dbReference>
<name>A0A5K3G7U1_MESCO</name>
<reference evidence="3" key="1">
    <citation type="submission" date="2019-11" db="UniProtKB">
        <authorList>
            <consortium name="WormBaseParasite"/>
        </authorList>
    </citation>
    <scope>IDENTIFICATION</scope>
</reference>
<dbReference type="GO" id="GO:0046982">
    <property type="term" value="F:protein heterodimerization activity"/>
    <property type="evidence" value="ECO:0007669"/>
    <property type="project" value="InterPro"/>
</dbReference>
<dbReference type="InterPro" id="IPR000558">
    <property type="entry name" value="Histone_H2B"/>
</dbReference>
<evidence type="ECO:0000313" key="3">
    <source>
        <dbReference type="WBParaSite" id="MCU_014656-RA"/>
    </source>
</evidence>
<evidence type="ECO:0000256" key="1">
    <source>
        <dbReference type="ARBA" id="ARBA00006846"/>
    </source>
</evidence>
<proteinExistence type="inferred from homology"/>
<dbReference type="GO" id="GO:0030527">
    <property type="term" value="F:structural constituent of chromatin"/>
    <property type="evidence" value="ECO:0007669"/>
    <property type="project" value="InterPro"/>
</dbReference>
<protein>
    <submittedName>
        <fullName evidence="3">Histone domain-containing protein</fullName>
    </submittedName>
</protein>
<accession>A0A5K3G7U1</accession>
<evidence type="ECO:0000259" key="2">
    <source>
        <dbReference type="Pfam" id="PF00125"/>
    </source>
</evidence>
<dbReference type="InterPro" id="IPR007125">
    <property type="entry name" value="H2A/H2B/H3"/>
</dbReference>
<feature type="domain" description="Core Histone H2A/H2B/H3" evidence="2">
    <location>
        <begin position="39"/>
        <end position="106"/>
    </location>
</feature>